<dbReference type="Pfam" id="PF06277">
    <property type="entry name" value="EutA"/>
    <property type="match status" value="1"/>
</dbReference>
<dbReference type="InterPro" id="IPR009377">
    <property type="entry name" value="EutA"/>
</dbReference>
<dbReference type="AlphaFoldDB" id="K1S3Z0"/>
<proteinExistence type="predicted"/>
<reference evidence="1" key="1">
    <citation type="journal article" date="2013" name="Environ. Microbiol.">
        <title>Microbiota from the distal guts of lean and obese adolescents exhibit partial functional redundancy besides clear differences in community structure.</title>
        <authorList>
            <person name="Ferrer M."/>
            <person name="Ruiz A."/>
            <person name="Lanza F."/>
            <person name="Haange S.B."/>
            <person name="Oberbach A."/>
            <person name="Till H."/>
            <person name="Bargiela R."/>
            <person name="Campoy C."/>
            <person name="Segura M.T."/>
            <person name="Richter M."/>
            <person name="von Bergen M."/>
            <person name="Seifert J."/>
            <person name="Suarez A."/>
        </authorList>
    </citation>
    <scope>NUCLEOTIDE SEQUENCE</scope>
</reference>
<feature type="non-terminal residue" evidence="1">
    <location>
        <position position="1"/>
    </location>
</feature>
<name>K1S3Z0_9ZZZZ</name>
<gene>
    <name evidence="1" type="ORF">OBE_14305</name>
</gene>
<comment type="caution">
    <text evidence="1">The sequence shown here is derived from an EMBL/GenBank/DDBJ whole genome shotgun (WGS) entry which is preliminary data.</text>
</comment>
<organism evidence="1">
    <name type="scientific">human gut metagenome</name>
    <dbReference type="NCBI Taxonomy" id="408170"/>
    <lineage>
        <taxon>unclassified sequences</taxon>
        <taxon>metagenomes</taxon>
        <taxon>organismal metagenomes</taxon>
    </lineage>
</organism>
<protein>
    <submittedName>
        <fullName evidence="1">Ethanolamine utilization EutA</fullName>
    </submittedName>
</protein>
<sequence length="36" mass="3910">AVTDARETMRATVIGAGNYSMNISGSTIEYTTKPFR</sequence>
<accession>K1S3Z0</accession>
<evidence type="ECO:0000313" key="1">
    <source>
        <dbReference type="EMBL" id="EKC50099.1"/>
    </source>
</evidence>
<dbReference type="EMBL" id="AJWZ01009862">
    <property type="protein sequence ID" value="EKC50099.1"/>
    <property type="molecule type" value="Genomic_DNA"/>
</dbReference>